<feature type="region of interest" description="Disordered" evidence="1">
    <location>
        <begin position="122"/>
        <end position="176"/>
    </location>
</feature>
<feature type="compositionally biased region" description="Low complexity" evidence="1">
    <location>
        <begin position="37"/>
        <end position="46"/>
    </location>
</feature>
<reference evidence="3" key="1">
    <citation type="submission" date="2015-10" db="EMBL/GenBank/DDBJ databases">
        <authorList>
            <person name="Regsiter A."/>
            <person name="william w."/>
        </authorList>
    </citation>
    <scope>NUCLEOTIDE SEQUENCE</scope>
    <source>
        <strain evidence="3">Montdore</strain>
    </source>
</reference>
<organism evidence="3 4">
    <name type="scientific">Tuber aestivum</name>
    <name type="common">summer truffle</name>
    <dbReference type="NCBI Taxonomy" id="59557"/>
    <lineage>
        <taxon>Eukaryota</taxon>
        <taxon>Fungi</taxon>
        <taxon>Dikarya</taxon>
        <taxon>Ascomycota</taxon>
        <taxon>Pezizomycotina</taxon>
        <taxon>Pezizomycetes</taxon>
        <taxon>Pezizales</taxon>
        <taxon>Tuberaceae</taxon>
        <taxon>Tuber</taxon>
    </lineage>
</organism>
<dbReference type="Proteomes" id="UP001412239">
    <property type="component" value="Unassembled WGS sequence"/>
</dbReference>
<feature type="domain" description="SEC7" evidence="2">
    <location>
        <begin position="626"/>
        <end position="783"/>
    </location>
</feature>
<dbReference type="InterPro" id="IPR023394">
    <property type="entry name" value="Sec7_C_sf"/>
</dbReference>
<accession>A0A292PRC2</accession>
<feature type="compositionally biased region" description="Acidic residues" evidence="1">
    <location>
        <begin position="636"/>
        <end position="648"/>
    </location>
</feature>
<feature type="region of interest" description="Disordered" evidence="1">
    <location>
        <begin position="591"/>
        <end position="652"/>
    </location>
</feature>
<dbReference type="Gene3D" id="2.30.29.30">
    <property type="entry name" value="Pleckstrin-homology domain (PH domain)/Phosphotyrosine-binding domain (PTB)"/>
    <property type="match status" value="1"/>
</dbReference>
<dbReference type="GO" id="GO:0005085">
    <property type="term" value="F:guanyl-nucleotide exchange factor activity"/>
    <property type="evidence" value="ECO:0007669"/>
    <property type="project" value="InterPro"/>
</dbReference>
<dbReference type="SUPFAM" id="SSF48425">
    <property type="entry name" value="Sec7 domain"/>
    <property type="match status" value="1"/>
</dbReference>
<dbReference type="SUPFAM" id="SSF50729">
    <property type="entry name" value="PH domain-like"/>
    <property type="match status" value="1"/>
</dbReference>
<dbReference type="Gene3D" id="1.10.1000.11">
    <property type="entry name" value="Arf Nucleotide-binding Site Opener,domain 2"/>
    <property type="match status" value="1"/>
</dbReference>
<feature type="compositionally biased region" description="Polar residues" evidence="1">
    <location>
        <begin position="144"/>
        <end position="169"/>
    </location>
</feature>
<feature type="region of interest" description="Disordered" evidence="1">
    <location>
        <begin position="791"/>
        <end position="873"/>
    </location>
</feature>
<dbReference type="EMBL" id="LN891072">
    <property type="protein sequence ID" value="CUS09664.1"/>
    <property type="molecule type" value="Genomic_DNA"/>
</dbReference>
<feature type="compositionally biased region" description="Polar residues" evidence="1">
    <location>
        <begin position="318"/>
        <end position="344"/>
    </location>
</feature>
<feature type="compositionally biased region" description="Basic and acidic residues" evidence="1">
    <location>
        <begin position="479"/>
        <end position="489"/>
    </location>
</feature>
<protein>
    <recommendedName>
        <fullName evidence="2">SEC7 domain-containing protein</fullName>
    </recommendedName>
</protein>
<name>A0A292PRC2_9PEZI</name>
<sequence>MILPEPSLAAHRLHAENSQRFRSAGRPPNSLQSVQTPSSSADPSSSMAVYGVWKPGRGTVSRAATSSPSNDASNNRDSHDLQLSMGTGRESLVDNLLLSFDRFGDGPLGAFDTSPYFSTVDELGDEDNLSNYSQTDPVSRGRRSNSTSNHQSRIGNFSGTSNAGQTNRRVGSFDNGADGFGAGYDFGRELRSRGCGLGTSHGYTNAAAYDTYDAAPPPSIRSGPRNRTPSPPRSPRLVRRPSNKSAKSLRRDQQHQFNPQSDNPITLPPLPAFVTPATIAAPMSPSNNKSSGRPGFFRRVFGVGGGSGNNGSSSKSNAANLTGRETTNTGANSQSSGSPQSTINKKPSFFRRRKKSVSDAISQPVAPLPLRSTEPLLVENSHPSPATSLGTAMNPYLRSPVKSPGFDLDEYNESAYLQRGATIRTVASSDPISPKRPTFFGESMRHRDSGSHFNDDYSGTGNVYRKETRYARGNGNADRSPRTRDDWDRPQTSPYSPNKQSFLQDNEEKEMRWPPLATKSILSTRRSVGNVALERERQASIASSLDKPRQGSVVAKEQPIATVQEIEAHHAKLERLQREARAEKALEVDTKKLENGGGKEAEASWLSTVTPATTGTPTVMLQRDGPGEKAEPLREEDPDNEEPSEEERETARRVFEGDEEIIAKGRVTGWLGETGASGTRIRKAYMELFDWSGINILSTLRIFCGRLVFKGETQQVDRIMDAIAKRWCECNPRHGFRLIDVVFTILYSLLLLNTDLHIADIPQSQKMTRTQFIKNTMSSIRRIVAEAPVGSKPVHHNTFPPRSQTPFRPCDDDDGPGISAPPSATFPLAVRERKMSESRTSLDLARGTKNSSKASGIGNLSPKGAGDAGEKTDHDMGGGLALVKAPLGGGGGIRAWETQIESVLKDFYTSVKASALPLHGTPQEKAVEAPHHSSLSVFGSNVLRRSPSTVSRAPSELSVSARNNRDSKLGAKWTAKDRSRPRLYNGSYAGSSRTSLEDRSMWSPSASSTWSKYSLDKTQTSMSVDSLGSAFTHADYAQSIGFANALSHAIIREEAASGTSADDRESTLLEYDELELAGAPWAKEGMLKHKHHLESMDKKAKNRGWTECFAVIERGWMRLFQFNQSGKSKDAVVGVVGGGNWTENADAIGSFLLRQTIASALPPPGYSKARPNVWALSLPSGAVHFFEVGTAEIVKEFVSTANYWAARLSKEPLIGGVSNVEYGWSDNVLGEIGPRLTSSVSNTHESRPSLQISIRSSLDHGTVVRPRLPGDRVNITDWAPPSQSMVASSLGEADQLRALETYVANIEAELARHNDLRPTMVLTFSPRHPNSSRAMNNWEKKSSYLLREIIKFRTYIECLSSAIQLRGQLRSGETGVMVGSDNGSRSPTSV</sequence>
<evidence type="ECO:0000313" key="3">
    <source>
        <dbReference type="EMBL" id="CUS09664.1"/>
    </source>
</evidence>
<evidence type="ECO:0000259" key="2">
    <source>
        <dbReference type="PROSITE" id="PS50190"/>
    </source>
</evidence>
<feature type="compositionally biased region" description="Low complexity" evidence="1">
    <location>
        <begin position="290"/>
        <end position="301"/>
    </location>
</feature>
<feature type="region of interest" description="Disordered" evidence="1">
    <location>
        <begin position="214"/>
        <end position="395"/>
    </location>
</feature>
<dbReference type="InterPro" id="IPR011993">
    <property type="entry name" value="PH-like_dom_sf"/>
</dbReference>
<dbReference type="PANTHER" id="PTHR10663:SF373">
    <property type="entry name" value="PH AND SEC7 DOMAIN-CONTAINING PROTEIN C11E3.11C"/>
    <property type="match status" value="1"/>
</dbReference>
<feature type="compositionally biased region" description="Basic and acidic residues" evidence="1">
    <location>
        <begin position="591"/>
        <end position="602"/>
    </location>
</feature>
<feature type="region of interest" description="Disordered" evidence="1">
    <location>
        <begin position="1"/>
        <end position="85"/>
    </location>
</feature>
<dbReference type="GO" id="GO:0032012">
    <property type="term" value="P:regulation of ARF protein signal transduction"/>
    <property type="evidence" value="ECO:0007669"/>
    <property type="project" value="InterPro"/>
</dbReference>
<gene>
    <name evidence="3" type="ORF">GSTUAT00006211001</name>
</gene>
<feature type="compositionally biased region" description="Polar residues" evidence="1">
    <location>
        <begin position="255"/>
        <end position="264"/>
    </location>
</feature>
<dbReference type="PROSITE" id="PS50190">
    <property type="entry name" value="SEC7"/>
    <property type="match status" value="1"/>
</dbReference>
<dbReference type="InterPro" id="IPR035999">
    <property type="entry name" value="Sec7_dom_sf"/>
</dbReference>
<evidence type="ECO:0000256" key="1">
    <source>
        <dbReference type="SAM" id="MobiDB-lite"/>
    </source>
</evidence>
<feature type="region of interest" description="Disordered" evidence="1">
    <location>
        <begin position="984"/>
        <end position="1009"/>
    </location>
</feature>
<feature type="compositionally biased region" description="Polar residues" evidence="1">
    <location>
        <begin position="490"/>
        <end position="504"/>
    </location>
</feature>
<keyword evidence="4" id="KW-1185">Reference proteome</keyword>
<dbReference type="InterPro" id="IPR000904">
    <property type="entry name" value="Sec7_dom"/>
</dbReference>
<proteinExistence type="predicted"/>
<dbReference type="InterPro" id="IPR041681">
    <property type="entry name" value="PH_9"/>
</dbReference>
<feature type="region of interest" description="Disordered" evidence="1">
    <location>
        <begin position="440"/>
        <end position="515"/>
    </location>
</feature>
<feature type="compositionally biased region" description="Basic and acidic residues" evidence="1">
    <location>
        <begin position="443"/>
        <end position="455"/>
    </location>
</feature>
<feature type="compositionally biased region" description="Polar residues" evidence="1">
    <location>
        <begin position="62"/>
        <end position="73"/>
    </location>
</feature>
<feature type="compositionally biased region" description="Basic and acidic residues" evidence="1">
    <location>
        <begin position="625"/>
        <end position="635"/>
    </location>
</feature>
<feature type="compositionally biased region" description="Polar residues" evidence="1">
    <location>
        <begin position="381"/>
        <end position="391"/>
    </location>
</feature>
<dbReference type="Pfam" id="PF15410">
    <property type="entry name" value="PH_9"/>
    <property type="match status" value="1"/>
</dbReference>
<evidence type="ECO:0000313" key="4">
    <source>
        <dbReference type="Proteomes" id="UP001412239"/>
    </source>
</evidence>
<dbReference type="PANTHER" id="PTHR10663">
    <property type="entry name" value="GUANYL-NUCLEOTIDE EXCHANGE FACTOR"/>
    <property type="match status" value="1"/>
</dbReference>
<dbReference type="SMART" id="SM00222">
    <property type="entry name" value="Sec7"/>
    <property type="match status" value="1"/>
</dbReference>
<feature type="compositionally biased region" description="Low complexity" evidence="1">
    <location>
        <begin position="608"/>
        <end position="619"/>
    </location>
</feature>
<dbReference type="Pfam" id="PF01369">
    <property type="entry name" value="Sec7"/>
    <property type="match status" value="1"/>
</dbReference>